<reference evidence="1" key="1">
    <citation type="submission" date="2021-05" db="EMBL/GenBank/DDBJ databases">
        <title>First report of NDM-5 and VEB-6 producing Proteus mirabilis isolated from blood of a sepsis patient in Kolkata, India.</title>
        <authorList>
            <person name="Halder G."/>
            <person name="Chaudhuri B."/>
            <person name="Dutta S."/>
        </authorList>
    </citation>
    <scope>NUCLEOTIDE SEQUENCE [LARGE SCALE GENOMIC DNA]</scope>
    <source>
        <strain evidence="1">7049</strain>
    </source>
</reference>
<proteinExistence type="predicted"/>
<dbReference type="Gene3D" id="3.30.70.3290">
    <property type="match status" value="1"/>
</dbReference>
<dbReference type="Gene3D" id="3.40.366.10">
    <property type="entry name" value="Malonyl-Coenzyme A Acyl Carrier Protein, domain 2"/>
    <property type="match status" value="1"/>
</dbReference>
<accession>A0ABD5LX81</accession>
<organism evidence="1">
    <name type="scientific">Proteus mirabilis</name>
    <dbReference type="NCBI Taxonomy" id="584"/>
    <lineage>
        <taxon>Bacteria</taxon>
        <taxon>Pseudomonadati</taxon>
        <taxon>Pseudomonadota</taxon>
        <taxon>Gammaproteobacteria</taxon>
        <taxon>Enterobacterales</taxon>
        <taxon>Morganellaceae</taxon>
        <taxon>Proteus</taxon>
    </lineage>
</organism>
<name>A0ABD5LX81_PROMI</name>
<dbReference type="EMBL" id="JADQCH020000002">
    <property type="protein sequence ID" value="MEY2344672.1"/>
    <property type="molecule type" value="Genomic_DNA"/>
</dbReference>
<evidence type="ECO:0000313" key="1">
    <source>
        <dbReference type="EMBL" id="MEY2344672.1"/>
    </source>
</evidence>
<sequence length="165" mass="18786">MYQDAIQTLVNHGVTHAIELGPTSVLSDLGEREGITEISWIPTARMGVDEIQMKQQAATTLFIAGYDLPWQSLFKTQGSYIPLPLYPFEKQYYWYEKKDSEKYQPQKSAFDLPISQGRETALKALTTLDLPRLNSFNSTLTTLHNYYVDKMICSCLGHELNTPCL</sequence>
<gene>
    <name evidence="1" type="ORF">I3679_013875</name>
</gene>
<dbReference type="InterPro" id="IPR001227">
    <property type="entry name" value="Ac_transferase_dom_sf"/>
</dbReference>
<dbReference type="AlphaFoldDB" id="A0ABD5LX81"/>
<comment type="caution">
    <text evidence="1">The sequence shown here is derived from an EMBL/GenBank/DDBJ whole genome shotgun (WGS) entry which is preliminary data.</text>
</comment>
<protein>
    <submittedName>
        <fullName evidence="1">Uncharacterized protein</fullName>
    </submittedName>
</protein>